<sequence length="41" mass="4729">MVKCTDVEDGVTEIDRMLHIADSSLMRGFSPYAVHLFRFLQ</sequence>
<evidence type="ECO:0000313" key="1">
    <source>
        <dbReference type="EMBL" id="EDL79962.1"/>
    </source>
</evidence>
<dbReference type="Proteomes" id="UP000234681">
    <property type="component" value="Chromosome 3"/>
</dbReference>
<evidence type="ECO:0000313" key="2">
    <source>
        <dbReference type="Proteomes" id="UP000234681"/>
    </source>
</evidence>
<dbReference type="EMBL" id="CH473949">
    <property type="protein sequence ID" value="EDL79962.1"/>
    <property type="molecule type" value="Genomic_DNA"/>
</dbReference>
<organism evidence="1 2">
    <name type="scientific">Rattus norvegicus</name>
    <name type="common">Rat</name>
    <dbReference type="NCBI Taxonomy" id="10116"/>
    <lineage>
        <taxon>Eukaryota</taxon>
        <taxon>Metazoa</taxon>
        <taxon>Chordata</taxon>
        <taxon>Craniata</taxon>
        <taxon>Vertebrata</taxon>
        <taxon>Euteleostomi</taxon>
        <taxon>Mammalia</taxon>
        <taxon>Eutheria</taxon>
        <taxon>Euarchontoglires</taxon>
        <taxon>Glires</taxon>
        <taxon>Rodentia</taxon>
        <taxon>Myomorpha</taxon>
        <taxon>Muroidea</taxon>
        <taxon>Muridae</taxon>
        <taxon>Murinae</taxon>
        <taxon>Rattus</taxon>
    </lineage>
</organism>
<dbReference type="AlphaFoldDB" id="A6HPL1"/>
<proteinExistence type="predicted"/>
<gene>
    <name evidence="1" type="ORF">rCG_26814</name>
</gene>
<accession>A6HPL1</accession>
<reference evidence="2" key="1">
    <citation type="submission" date="2005-09" db="EMBL/GenBank/DDBJ databases">
        <authorList>
            <person name="Mural R.J."/>
            <person name="Li P.W."/>
            <person name="Adams M.D."/>
            <person name="Amanatides P.G."/>
            <person name="Baden-Tillson H."/>
            <person name="Barnstead M."/>
            <person name="Chin S.H."/>
            <person name="Dew I."/>
            <person name="Evans C.A."/>
            <person name="Ferriera S."/>
            <person name="Flanigan M."/>
            <person name="Fosler C."/>
            <person name="Glodek A."/>
            <person name="Gu Z."/>
            <person name="Holt R.A."/>
            <person name="Jennings D."/>
            <person name="Kraft C.L."/>
            <person name="Lu F."/>
            <person name="Nguyen T."/>
            <person name="Nusskern D.R."/>
            <person name="Pfannkoch C.M."/>
            <person name="Sitter C."/>
            <person name="Sutton G.G."/>
            <person name="Venter J.C."/>
            <person name="Wang Z."/>
            <person name="Woodage T."/>
            <person name="Zheng X.H."/>
            <person name="Zhong F."/>
        </authorList>
    </citation>
    <scope>NUCLEOTIDE SEQUENCE [LARGE SCALE GENOMIC DNA]</scope>
    <source>
        <strain>BN</strain>
        <strain evidence="2">Sprague-Dawley</strain>
    </source>
</reference>
<protein>
    <submittedName>
        <fullName evidence="1">RCG26814</fullName>
    </submittedName>
</protein>
<name>A6HPL1_RAT</name>